<reference evidence="7 8" key="1">
    <citation type="submission" date="2023-08" db="EMBL/GenBank/DDBJ databases">
        <title>Helicovermis profunda gen. nov., sp. nov., a novel mesophilic, fermentative bacterium within the Bacillota from a deep-sea hydrothermal vent chimney.</title>
        <authorList>
            <person name="Miyazaki U."/>
            <person name="Mizutani D."/>
            <person name="Hashimoto Y."/>
            <person name="Tame A."/>
            <person name="Sawayama S."/>
            <person name="Miyazaki J."/>
            <person name="Takai K."/>
            <person name="Nakagawa S."/>
        </authorList>
    </citation>
    <scope>NUCLEOTIDE SEQUENCE [LARGE SCALE GENOMIC DNA]</scope>
    <source>
        <strain evidence="7 8">S502</strain>
    </source>
</reference>
<dbReference type="SUPFAM" id="SSF53613">
    <property type="entry name" value="Ribokinase-like"/>
    <property type="match status" value="1"/>
</dbReference>
<dbReference type="Proteomes" id="UP001321786">
    <property type="component" value="Chromosome"/>
</dbReference>
<dbReference type="CDD" id="cd01173">
    <property type="entry name" value="pyridoxal_pyridoxamine_kinase"/>
    <property type="match status" value="1"/>
</dbReference>
<keyword evidence="3" id="KW-0547">Nucleotide-binding</keyword>
<proteinExistence type="predicted"/>
<keyword evidence="4 7" id="KW-0418">Kinase</keyword>
<dbReference type="GO" id="GO:0005524">
    <property type="term" value="F:ATP binding"/>
    <property type="evidence" value="ECO:0007669"/>
    <property type="project" value="UniProtKB-KW"/>
</dbReference>
<dbReference type="NCBIfam" id="NF005491">
    <property type="entry name" value="PRK07105.1"/>
    <property type="match status" value="1"/>
</dbReference>
<dbReference type="KEGG" id="hprf:HLPR_19850"/>
<gene>
    <name evidence="7" type="ORF">HLPR_19850</name>
</gene>
<dbReference type="Gene3D" id="3.40.1190.20">
    <property type="match status" value="1"/>
</dbReference>
<keyword evidence="2" id="KW-0808">Transferase</keyword>
<sequence>MKMSNPVKKIMAIHDLSGFGRASLTAIVPILSTMGIQVCPVPTAILSTHTGGFDEFTLVDLTDSMEKYILHWSKLKLEFDVIYSGFLASTKQIEIVSKAIDLFKNEDNFVVVDPVMGDEGNLYKTMDKSMINAMKNLIKKADIITPNFTEATYLLNEDYREKISDKEIKEWLTKLSDMGPEIVIITSVPDNLVENQTNVIAYNRLNDVFWKVGCKYIPAFYPGTGDAFTSVVVGALLQGDNLPIALERGVQFISNGIKASYGFDYPKREGILIERVLDTLKLPVISSSYEMLE</sequence>
<keyword evidence="8" id="KW-1185">Reference proteome</keyword>
<evidence type="ECO:0000256" key="2">
    <source>
        <dbReference type="ARBA" id="ARBA00022679"/>
    </source>
</evidence>
<protein>
    <recommendedName>
        <fullName evidence="1">pyridoxal kinase</fullName>
        <ecNumber evidence="1">2.7.1.35</ecNumber>
    </recommendedName>
</protein>
<evidence type="ECO:0000256" key="4">
    <source>
        <dbReference type="ARBA" id="ARBA00022777"/>
    </source>
</evidence>
<evidence type="ECO:0000256" key="1">
    <source>
        <dbReference type="ARBA" id="ARBA00012104"/>
    </source>
</evidence>
<dbReference type="AlphaFoldDB" id="A0AAU9ENF0"/>
<dbReference type="EMBL" id="AP028654">
    <property type="protein sequence ID" value="BEP29654.1"/>
    <property type="molecule type" value="Genomic_DNA"/>
</dbReference>
<dbReference type="InterPro" id="IPR029056">
    <property type="entry name" value="Ribokinase-like"/>
</dbReference>
<keyword evidence="5" id="KW-0067">ATP-binding</keyword>
<dbReference type="EC" id="2.7.1.35" evidence="1"/>
<dbReference type="PANTHER" id="PTHR10534">
    <property type="entry name" value="PYRIDOXAL KINASE"/>
    <property type="match status" value="1"/>
</dbReference>
<dbReference type="InterPro" id="IPR004625">
    <property type="entry name" value="PyrdxlKinase"/>
</dbReference>
<dbReference type="InterPro" id="IPR013749">
    <property type="entry name" value="PM/HMP-P_kinase-1"/>
</dbReference>
<name>A0AAU9ENF0_9FIRM</name>
<evidence type="ECO:0000259" key="6">
    <source>
        <dbReference type="Pfam" id="PF08543"/>
    </source>
</evidence>
<dbReference type="GO" id="GO:0009443">
    <property type="term" value="P:pyridoxal 5'-phosphate salvage"/>
    <property type="evidence" value="ECO:0007669"/>
    <property type="project" value="InterPro"/>
</dbReference>
<feature type="domain" description="Pyridoxamine kinase/Phosphomethylpyrimidine kinase" evidence="6">
    <location>
        <begin position="31"/>
        <end position="262"/>
    </location>
</feature>
<evidence type="ECO:0000256" key="5">
    <source>
        <dbReference type="ARBA" id="ARBA00022840"/>
    </source>
</evidence>
<accession>A0AAU9ENF0</accession>
<dbReference type="PANTHER" id="PTHR10534:SF2">
    <property type="entry name" value="PYRIDOXAL KINASE"/>
    <property type="match status" value="1"/>
</dbReference>
<organism evidence="7 8">
    <name type="scientific">Helicovermis profundi</name>
    <dbReference type="NCBI Taxonomy" id="3065157"/>
    <lineage>
        <taxon>Bacteria</taxon>
        <taxon>Bacillati</taxon>
        <taxon>Bacillota</taxon>
        <taxon>Clostridia</taxon>
        <taxon>Helicovermis</taxon>
    </lineage>
</organism>
<dbReference type="GO" id="GO:0005829">
    <property type="term" value="C:cytosol"/>
    <property type="evidence" value="ECO:0007669"/>
    <property type="project" value="TreeGrafter"/>
</dbReference>
<evidence type="ECO:0000313" key="7">
    <source>
        <dbReference type="EMBL" id="BEP29654.1"/>
    </source>
</evidence>
<evidence type="ECO:0000256" key="3">
    <source>
        <dbReference type="ARBA" id="ARBA00022741"/>
    </source>
</evidence>
<dbReference type="GO" id="GO:0008478">
    <property type="term" value="F:pyridoxal kinase activity"/>
    <property type="evidence" value="ECO:0007669"/>
    <property type="project" value="UniProtKB-EC"/>
</dbReference>
<evidence type="ECO:0000313" key="8">
    <source>
        <dbReference type="Proteomes" id="UP001321786"/>
    </source>
</evidence>
<dbReference type="Pfam" id="PF08543">
    <property type="entry name" value="Phos_pyr_kin"/>
    <property type="match status" value="1"/>
</dbReference>